<keyword evidence="1" id="KW-0732">Signal</keyword>
<sequence length="206" mass="22788">MFRAGIFAVLWSLVICSFGFTMDRSALVLSTWDTAPSLDTYQRISVDPTLNSKIQTTDTDKSPQIENAKVMTKLTDGIKESQIREKRSSTENIGVKSIGDITSVKNDDSDFSEKDTDSITGPRNVVLLLIDNKTHDEKRRENRHDHVETLPFTVEGSLQDMTNIEETTIVEKQARSSTPPETVPHSLATLLGIATTLLAVAALTSY</sequence>
<evidence type="ECO:0000256" key="1">
    <source>
        <dbReference type="SAM" id="SignalP"/>
    </source>
</evidence>
<feature type="signal peptide" evidence="1">
    <location>
        <begin position="1"/>
        <end position="19"/>
    </location>
</feature>
<proteinExistence type="predicted"/>
<name>E2BJ29_HARSA</name>
<evidence type="ECO:0000313" key="2">
    <source>
        <dbReference type="EMBL" id="EFN84179.1"/>
    </source>
</evidence>
<accession>E2BJ29</accession>
<dbReference type="InParanoid" id="E2BJ29"/>
<organism evidence="3">
    <name type="scientific">Harpegnathos saltator</name>
    <name type="common">Jerdon's jumping ant</name>
    <dbReference type="NCBI Taxonomy" id="610380"/>
    <lineage>
        <taxon>Eukaryota</taxon>
        <taxon>Metazoa</taxon>
        <taxon>Ecdysozoa</taxon>
        <taxon>Arthropoda</taxon>
        <taxon>Hexapoda</taxon>
        <taxon>Insecta</taxon>
        <taxon>Pterygota</taxon>
        <taxon>Neoptera</taxon>
        <taxon>Endopterygota</taxon>
        <taxon>Hymenoptera</taxon>
        <taxon>Apocrita</taxon>
        <taxon>Aculeata</taxon>
        <taxon>Formicoidea</taxon>
        <taxon>Formicidae</taxon>
        <taxon>Ponerinae</taxon>
        <taxon>Ponerini</taxon>
        <taxon>Harpegnathos</taxon>
    </lineage>
</organism>
<gene>
    <name evidence="2" type="ORF">EAI_09967</name>
</gene>
<dbReference type="EMBL" id="GL448558">
    <property type="protein sequence ID" value="EFN84179.1"/>
    <property type="molecule type" value="Genomic_DNA"/>
</dbReference>
<protein>
    <submittedName>
        <fullName evidence="2">Uncharacterized protein</fullName>
    </submittedName>
</protein>
<reference evidence="2 3" key="1">
    <citation type="journal article" date="2010" name="Science">
        <title>Genomic comparison of the ants Camponotus floridanus and Harpegnathos saltator.</title>
        <authorList>
            <person name="Bonasio R."/>
            <person name="Zhang G."/>
            <person name="Ye C."/>
            <person name="Mutti N.S."/>
            <person name="Fang X."/>
            <person name="Qin N."/>
            <person name="Donahue G."/>
            <person name="Yang P."/>
            <person name="Li Q."/>
            <person name="Li C."/>
            <person name="Zhang P."/>
            <person name="Huang Z."/>
            <person name="Berger S.L."/>
            <person name="Reinberg D."/>
            <person name="Wang J."/>
            <person name="Liebig J."/>
        </authorList>
    </citation>
    <scope>NUCLEOTIDE SEQUENCE [LARGE SCALE GENOMIC DNA]</scope>
    <source>
        <strain evidence="2 3">R22 G/1</strain>
    </source>
</reference>
<feature type="chain" id="PRO_5003158261" evidence="1">
    <location>
        <begin position="20"/>
        <end position="206"/>
    </location>
</feature>
<evidence type="ECO:0000313" key="3">
    <source>
        <dbReference type="Proteomes" id="UP000008237"/>
    </source>
</evidence>
<dbReference type="Proteomes" id="UP000008237">
    <property type="component" value="Unassembled WGS sequence"/>
</dbReference>
<dbReference type="OrthoDB" id="7571556at2759"/>
<keyword evidence="3" id="KW-1185">Reference proteome</keyword>
<dbReference type="AlphaFoldDB" id="E2BJ29"/>